<dbReference type="AlphaFoldDB" id="A0AAW2WXT5"/>
<proteinExistence type="inferred from homology"/>
<accession>A0AAW2WXT5</accession>
<dbReference type="PANTHER" id="PTHR10460">
    <property type="entry name" value="ABL INTERACTOR FAMILY MEMBER"/>
    <property type="match status" value="1"/>
</dbReference>
<name>A0AAW2WXT5_9LAMI</name>
<evidence type="ECO:0000256" key="3">
    <source>
        <dbReference type="SAM" id="MobiDB-lite"/>
    </source>
</evidence>
<dbReference type="InterPro" id="IPR028457">
    <property type="entry name" value="ABI"/>
</dbReference>
<protein>
    <submittedName>
        <fullName evidence="4">Protein ABIL2</fullName>
    </submittedName>
</protein>
<feature type="region of interest" description="Disordered" evidence="3">
    <location>
        <begin position="180"/>
        <end position="230"/>
    </location>
</feature>
<reference evidence="4" key="1">
    <citation type="submission" date="2020-06" db="EMBL/GenBank/DDBJ databases">
        <authorList>
            <person name="Li T."/>
            <person name="Hu X."/>
            <person name="Zhang T."/>
            <person name="Song X."/>
            <person name="Zhang H."/>
            <person name="Dai N."/>
            <person name="Sheng W."/>
            <person name="Hou X."/>
            <person name="Wei L."/>
        </authorList>
    </citation>
    <scope>NUCLEOTIDE SEQUENCE</scope>
    <source>
        <strain evidence="4">KEN1</strain>
        <tissue evidence="4">Leaf</tissue>
    </source>
</reference>
<feature type="region of interest" description="Disordered" evidence="3">
    <location>
        <begin position="237"/>
        <end position="256"/>
    </location>
</feature>
<comment type="similarity">
    <text evidence="1">Belongs to the ABI family.</text>
</comment>
<dbReference type="PANTHER" id="PTHR10460:SF34">
    <property type="entry name" value="PROTEIN ABIL2-LIKE"/>
    <property type="match status" value="1"/>
</dbReference>
<sequence>MGSDTITASQKASNYDEIFMQNSLHFADSLKDLKNLRKQLYSAAEYFESSYSKNDHKQLVIESSKDYVAKALVSTVDHLGSVADKLNRFLDEKANEFSATRIRFSCIEQRLKTSHGFIDLRGIMQHSLMIETPKHHKRYIVPGAETFQFVKSKLMYRNCISCPQYDMHQTKKDNPFAKAFQPARVKSTPPLSRKGQSRISSSESSPNSPNFSFTRVTSNKEARMRSVSPLRFPLMRSGSVAKRSVSPSPSDNKQPKLLLPISTEPIRASESNLSVHKTWDDKQGKRFKLIPKEVSICSKPCSAFTGQERKSNEADDSVMIDGP</sequence>
<comment type="caution">
    <text evidence="4">The sequence shown here is derived from an EMBL/GenBank/DDBJ whole genome shotgun (WGS) entry which is preliminary data.</text>
</comment>
<dbReference type="Gene3D" id="6.10.140.1620">
    <property type="match status" value="1"/>
</dbReference>
<evidence type="ECO:0000256" key="1">
    <source>
        <dbReference type="ARBA" id="ARBA00010020"/>
    </source>
</evidence>
<evidence type="ECO:0000313" key="4">
    <source>
        <dbReference type="EMBL" id="KAL0446485.1"/>
    </source>
</evidence>
<dbReference type="EMBL" id="JACGWN010000006">
    <property type="protein sequence ID" value="KAL0446485.1"/>
    <property type="molecule type" value="Genomic_DNA"/>
</dbReference>
<comment type="function">
    <text evidence="2">Involved in regulation of actin and microtubule organization. Part of a WAVE complex that activates the Arp2/3 complex.</text>
</comment>
<organism evidence="4">
    <name type="scientific">Sesamum latifolium</name>
    <dbReference type="NCBI Taxonomy" id="2727402"/>
    <lineage>
        <taxon>Eukaryota</taxon>
        <taxon>Viridiplantae</taxon>
        <taxon>Streptophyta</taxon>
        <taxon>Embryophyta</taxon>
        <taxon>Tracheophyta</taxon>
        <taxon>Spermatophyta</taxon>
        <taxon>Magnoliopsida</taxon>
        <taxon>eudicotyledons</taxon>
        <taxon>Gunneridae</taxon>
        <taxon>Pentapetalae</taxon>
        <taxon>asterids</taxon>
        <taxon>lamiids</taxon>
        <taxon>Lamiales</taxon>
        <taxon>Pedaliaceae</taxon>
        <taxon>Sesamum</taxon>
    </lineage>
</organism>
<evidence type="ECO:0000256" key="2">
    <source>
        <dbReference type="ARBA" id="ARBA00025223"/>
    </source>
</evidence>
<feature type="compositionally biased region" description="Low complexity" evidence="3">
    <location>
        <begin position="200"/>
        <end position="213"/>
    </location>
</feature>
<gene>
    <name evidence="4" type="ORF">Slati_1776400</name>
</gene>
<reference evidence="4" key="2">
    <citation type="journal article" date="2024" name="Plant">
        <title>Genomic evolution and insights into agronomic trait innovations of Sesamum species.</title>
        <authorList>
            <person name="Miao H."/>
            <person name="Wang L."/>
            <person name="Qu L."/>
            <person name="Liu H."/>
            <person name="Sun Y."/>
            <person name="Le M."/>
            <person name="Wang Q."/>
            <person name="Wei S."/>
            <person name="Zheng Y."/>
            <person name="Lin W."/>
            <person name="Duan Y."/>
            <person name="Cao H."/>
            <person name="Xiong S."/>
            <person name="Wang X."/>
            <person name="Wei L."/>
            <person name="Li C."/>
            <person name="Ma Q."/>
            <person name="Ju M."/>
            <person name="Zhao R."/>
            <person name="Li G."/>
            <person name="Mu C."/>
            <person name="Tian Q."/>
            <person name="Mei H."/>
            <person name="Zhang T."/>
            <person name="Gao T."/>
            <person name="Zhang H."/>
        </authorList>
    </citation>
    <scope>NUCLEOTIDE SEQUENCE</scope>
    <source>
        <strain evidence="4">KEN1</strain>
    </source>
</reference>